<name>A0A0H4QHP9_9LACO</name>
<dbReference type="AlphaFoldDB" id="A0A0H4QHP9"/>
<proteinExistence type="inferred from homology"/>
<gene>
    <name evidence="6" type="ORF">ABM34_10485</name>
</gene>
<keyword evidence="3 6" id="KW-0808">Transferase</keyword>
<sequence length="441" mass="50304">MMNNLLNIDLWIKLLRSVFDLTMFTLSIYPILGSFFWLSGSLCYRFLKKNLRDDNWITIPEQDQPFITIMIPVHNEELVLERTIRYLCEKVNYSKFEILAINDGSTDRSQEILERLQMTYDKLRVINITKNSGKAHAFNVGINFAKGDYVLSNDADTIPEPNALMKYMNFFKDKNPNICAVTANSDVRNRSSLLGKSQTLEFSSIIGIIKRSQAAIYDSLYAYSGANTMYKKSFLIAVGGFRQDRITEDISIAWDHNAVGGIPTFAPNIISHLIVPNNFNDLYKQRKRWAQGGTEVWLANFKKIIMHPFKRYTLLPLLADATFSIIWSFFFVITTILFWLTFVVAMITGNHALANTYLFQALVLISFELIAGVIQLLAAVIIDDRIQKMRYFGFAPLYILFYWIVGPITVVHTFFAALKSVFGGGSGIWVSPQRKASDLDG</sequence>
<feature type="transmembrane region" description="Helical" evidence="4">
    <location>
        <begin position="312"/>
        <end position="345"/>
    </location>
</feature>
<evidence type="ECO:0000259" key="5">
    <source>
        <dbReference type="Pfam" id="PF00535"/>
    </source>
</evidence>
<dbReference type="PATRIC" id="fig|1007676.4.peg.2122"/>
<evidence type="ECO:0000256" key="2">
    <source>
        <dbReference type="ARBA" id="ARBA00022676"/>
    </source>
</evidence>
<keyword evidence="4" id="KW-1133">Transmembrane helix</keyword>
<feature type="transmembrane region" description="Helical" evidence="4">
    <location>
        <begin position="357"/>
        <end position="382"/>
    </location>
</feature>
<dbReference type="STRING" id="1007676.ABM34_10485"/>
<keyword evidence="7" id="KW-1185">Reference proteome</keyword>
<dbReference type="EMBL" id="CP012034">
    <property type="protein sequence ID" value="AKP67914.1"/>
    <property type="molecule type" value="Genomic_DNA"/>
</dbReference>
<dbReference type="Proteomes" id="UP000036106">
    <property type="component" value="Chromosome"/>
</dbReference>
<dbReference type="KEGG" id="lgn:ABM34_10485"/>
<protein>
    <submittedName>
        <fullName evidence="6">Glycosyl transferase</fullName>
    </submittedName>
</protein>
<comment type="similarity">
    <text evidence="1">Belongs to the glycosyltransferase 2 family.</text>
</comment>
<reference evidence="7" key="1">
    <citation type="submission" date="2015-07" db="EMBL/GenBank/DDBJ databases">
        <title>Lactobacillus ginsenosidimutans/EMML 3141/ whole genome sequencing.</title>
        <authorList>
            <person name="Kim M.K."/>
            <person name="Im W.-T."/>
            <person name="Srinivasan S."/>
            <person name="Lee J.-J."/>
        </authorList>
    </citation>
    <scope>NUCLEOTIDE SEQUENCE [LARGE SCALE GENOMIC DNA]</scope>
    <source>
        <strain evidence="7">EMML 3041</strain>
    </source>
</reference>
<dbReference type="GO" id="GO:0016757">
    <property type="term" value="F:glycosyltransferase activity"/>
    <property type="evidence" value="ECO:0007669"/>
    <property type="project" value="UniProtKB-KW"/>
</dbReference>
<dbReference type="Gene3D" id="3.90.550.10">
    <property type="entry name" value="Spore Coat Polysaccharide Biosynthesis Protein SpsA, Chain A"/>
    <property type="match status" value="1"/>
</dbReference>
<dbReference type="PANTHER" id="PTHR43630:SF1">
    <property type="entry name" value="POLY-BETA-1,6-N-ACETYL-D-GLUCOSAMINE SYNTHASE"/>
    <property type="match status" value="1"/>
</dbReference>
<organism evidence="6 7">
    <name type="scientific">Companilactobacillus ginsenosidimutans</name>
    <dbReference type="NCBI Taxonomy" id="1007676"/>
    <lineage>
        <taxon>Bacteria</taxon>
        <taxon>Bacillati</taxon>
        <taxon>Bacillota</taxon>
        <taxon>Bacilli</taxon>
        <taxon>Lactobacillales</taxon>
        <taxon>Lactobacillaceae</taxon>
        <taxon>Companilactobacillus</taxon>
    </lineage>
</organism>
<evidence type="ECO:0000313" key="6">
    <source>
        <dbReference type="EMBL" id="AKP67914.1"/>
    </source>
</evidence>
<dbReference type="PANTHER" id="PTHR43630">
    <property type="entry name" value="POLY-BETA-1,6-N-ACETYL-D-GLUCOSAMINE SYNTHASE"/>
    <property type="match status" value="1"/>
</dbReference>
<dbReference type="InterPro" id="IPR029044">
    <property type="entry name" value="Nucleotide-diphossugar_trans"/>
</dbReference>
<keyword evidence="2" id="KW-0328">Glycosyltransferase</keyword>
<dbReference type="InterPro" id="IPR001173">
    <property type="entry name" value="Glyco_trans_2-like"/>
</dbReference>
<feature type="transmembrane region" description="Helical" evidence="4">
    <location>
        <begin position="26"/>
        <end position="47"/>
    </location>
</feature>
<accession>A0A0H4QHP9</accession>
<feature type="domain" description="Glycosyltransferase 2-like" evidence="5">
    <location>
        <begin position="68"/>
        <end position="236"/>
    </location>
</feature>
<dbReference type="Pfam" id="PF00535">
    <property type="entry name" value="Glycos_transf_2"/>
    <property type="match status" value="1"/>
</dbReference>
<dbReference type="CDD" id="cd06423">
    <property type="entry name" value="CESA_like"/>
    <property type="match status" value="1"/>
</dbReference>
<evidence type="ECO:0000313" key="7">
    <source>
        <dbReference type="Proteomes" id="UP000036106"/>
    </source>
</evidence>
<evidence type="ECO:0000256" key="3">
    <source>
        <dbReference type="ARBA" id="ARBA00022679"/>
    </source>
</evidence>
<evidence type="ECO:0000256" key="1">
    <source>
        <dbReference type="ARBA" id="ARBA00006739"/>
    </source>
</evidence>
<evidence type="ECO:0000256" key="4">
    <source>
        <dbReference type="SAM" id="Phobius"/>
    </source>
</evidence>
<dbReference type="SUPFAM" id="SSF53448">
    <property type="entry name" value="Nucleotide-diphospho-sugar transferases"/>
    <property type="match status" value="1"/>
</dbReference>
<keyword evidence="4" id="KW-0812">Transmembrane</keyword>
<feature type="transmembrane region" description="Helical" evidence="4">
    <location>
        <begin position="394"/>
        <end position="418"/>
    </location>
</feature>
<keyword evidence="4" id="KW-0472">Membrane</keyword>